<keyword evidence="1" id="KW-0472">Membrane</keyword>
<organism evidence="2 3">
    <name type="scientific">Halorubrum aquaticum</name>
    <dbReference type="NCBI Taxonomy" id="387340"/>
    <lineage>
        <taxon>Archaea</taxon>
        <taxon>Methanobacteriati</taxon>
        <taxon>Methanobacteriota</taxon>
        <taxon>Stenosarchaea group</taxon>
        <taxon>Halobacteria</taxon>
        <taxon>Halobacteriales</taxon>
        <taxon>Haloferacaceae</taxon>
        <taxon>Halorubrum</taxon>
    </lineage>
</organism>
<accession>A0A1I3AG14</accession>
<feature type="transmembrane region" description="Helical" evidence="1">
    <location>
        <begin position="92"/>
        <end position="110"/>
    </location>
</feature>
<sequence length="207" mass="21151">MNDDAGPGSLREGPIPVRTLGAAATLAALGGIVLAIRLDPTFSWTADALSDLGVRDRSAPVFNGGLVLGGLAGLGYAAGLWERGRANTAGRLRALVFALAMVSMAGVGVFDLTRPLHAPAAVGFYSLVTVAFGIDGVVRRSVATGRVALAFVPVHVAVWATFLAGYWPVTGLALPELPGALMLAAWVWFVGPLPVVGGREVGGTDGH</sequence>
<dbReference type="PANTHER" id="PTHR42241">
    <property type="entry name" value="HYPOTHETICAL MEMBRANE PROTEIN, CONSERVED, DUF998 FAMILY"/>
    <property type="match status" value="1"/>
</dbReference>
<protein>
    <submittedName>
        <fullName evidence="2">Hypothetical membrane protein</fullName>
    </submittedName>
</protein>
<feature type="transmembrane region" description="Helical" evidence="1">
    <location>
        <begin position="116"/>
        <end position="135"/>
    </location>
</feature>
<dbReference type="OrthoDB" id="103507at2157"/>
<feature type="transmembrane region" description="Helical" evidence="1">
    <location>
        <begin position="147"/>
        <end position="167"/>
    </location>
</feature>
<dbReference type="Pfam" id="PF06197">
    <property type="entry name" value="DUF998"/>
    <property type="match status" value="1"/>
</dbReference>
<proteinExistence type="predicted"/>
<evidence type="ECO:0000313" key="3">
    <source>
        <dbReference type="Proteomes" id="UP000323537"/>
    </source>
</evidence>
<feature type="transmembrane region" description="Helical" evidence="1">
    <location>
        <begin position="179"/>
        <end position="197"/>
    </location>
</feature>
<feature type="transmembrane region" description="Helical" evidence="1">
    <location>
        <begin position="20"/>
        <end position="38"/>
    </location>
</feature>
<name>A0A1I3AG14_9EURY</name>
<gene>
    <name evidence="2" type="ORF">SAMN04488066_105173</name>
</gene>
<dbReference type="EMBL" id="FOPZ01000005">
    <property type="protein sequence ID" value="SFH48806.1"/>
    <property type="molecule type" value="Genomic_DNA"/>
</dbReference>
<feature type="transmembrane region" description="Helical" evidence="1">
    <location>
        <begin position="58"/>
        <end position="80"/>
    </location>
</feature>
<dbReference type="Proteomes" id="UP000323537">
    <property type="component" value="Unassembled WGS sequence"/>
</dbReference>
<keyword evidence="3" id="KW-1185">Reference proteome</keyword>
<dbReference type="PANTHER" id="PTHR42241:SF2">
    <property type="entry name" value="HYPOTHETICAL MEMBRANE PROTEIN, CONSERVED, DUF998 FAMILY"/>
    <property type="match status" value="1"/>
</dbReference>
<keyword evidence="1" id="KW-1133">Transmembrane helix</keyword>
<evidence type="ECO:0000256" key="1">
    <source>
        <dbReference type="SAM" id="Phobius"/>
    </source>
</evidence>
<dbReference type="InterPro" id="IPR009339">
    <property type="entry name" value="DUF998"/>
</dbReference>
<dbReference type="RefSeq" id="WP_149784019.1">
    <property type="nucleotide sequence ID" value="NZ_BAAADP010000003.1"/>
</dbReference>
<keyword evidence="1" id="KW-0812">Transmembrane</keyword>
<dbReference type="AlphaFoldDB" id="A0A1I3AG14"/>
<reference evidence="2 3" key="1">
    <citation type="submission" date="2016-10" db="EMBL/GenBank/DDBJ databases">
        <authorList>
            <person name="Varghese N."/>
            <person name="Submissions S."/>
        </authorList>
    </citation>
    <scope>NUCLEOTIDE SEQUENCE [LARGE SCALE GENOMIC DNA]</scope>
    <source>
        <strain evidence="2 3">CGMCC 1.6377</strain>
    </source>
</reference>
<evidence type="ECO:0000313" key="2">
    <source>
        <dbReference type="EMBL" id="SFH48806.1"/>
    </source>
</evidence>